<evidence type="ECO:0000256" key="1">
    <source>
        <dbReference type="ARBA" id="ARBA00022737"/>
    </source>
</evidence>
<dbReference type="InterPro" id="IPR027417">
    <property type="entry name" value="P-loop_NTPase"/>
</dbReference>
<comment type="caution">
    <text evidence="6">The sequence shown here is derived from an EMBL/GenBank/DDBJ whole genome shotgun (WGS) entry which is preliminary data.</text>
</comment>
<dbReference type="InterPro" id="IPR002110">
    <property type="entry name" value="Ankyrin_rpt"/>
</dbReference>
<dbReference type="Gene3D" id="1.25.40.20">
    <property type="entry name" value="Ankyrin repeat-containing domain"/>
    <property type="match status" value="3"/>
</dbReference>
<dbReference type="PROSITE" id="PS50088">
    <property type="entry name" value="ANK_REPEAT"/>
    <property type="match status" value="1"/>
</dbReference>
<dbReference type="InterPro" id="IPR036770">
    <property type="entry name" value="Ankyrin_rpt-contain_sf"/>
</dbReference>
<gene>
    <name evidence="6" type="ORF">ACJMK2_002152</name>
</gene>
<dbReference type="Pfam" id="PF25521">
    <property type="entry name" value="WHD_TANC1"/>
    <property type="match status" value="1"/>
</dbReference>
<evidence type="ECO:0000313" key="6">
    <source>
        <dbReference type="EMBL" id="KAL3889825.1"/>
    </source>
</evidence>
<proteinExistence type="predicted"/>
<dbReference type="InterPro" id="IPR058056">
    <property type="entry name" value="WH_TANC1/2"/>
</dbReference>
<dbReference type="Proteomes" id="UP001634394">
    <property type="component" value="Unassembled WGS sequence"/>
</dbReference>
<evidence type="ECO:0000256" key="2">
    <source>
        <dbReference type="ARBA" id="ARBA00023043"/>
    </source>
</evidence>
<name>A0ABD3XXN5_SINWO</name>
<keyword evidence="7" id="KW-1185">Reference proteome</keyword>
<evidence type="ECO:0000313" key="7">
    <source>
        <dbReference type="Proteomes" id="UP001634394"/>
    </source>
</evidence>
<dbReference type="SUPFAM" id="SSF48403">
    <property type="entry name" value="Ankyrin repeat"/>
    <property type="match status" value="2"/>
</dbReference>
<feature type="repeat" description="ANK" evidence="3">
    <location>
        <begin position="480"/>
        <end position="512"/>
    </location>
</feature>
<dbReference type="EMBL" id="JBJQND010000001">
    <property type="protein sequence ID" value="KAL3889825.1"/>
    <property type="molecule type" value="Genomic_DNA"/>
</dbReference>
<dbReference type="SUPFAM" id="SSF52540">
    <property type="entry name" value="P-loop containing nucleoside triphosphate hydrolases"/>
    <property type="match status" value="1"/>
</dbReference>
<feature type="domain" description="TANC1/2-like winged helix" evidence="5">
    <location>
        <begin position="303"/>
        <end position="423"/>
    </location>
</feature>
<feature type="domain" description="Nephrocystin 3-like N-terminal" evidence="4">
    <location>
        <begin position="16"/>
        <end position="192"/>
    </location>
</feature>
<organism evidence="6 7">
    <name type="scientific">Sinanodonta woodiana</name>
    <name type="common">Chinese pond mussel</name>
    <name type="synonym">Anodonta woodiana</name>
    <dbReference type="NCBI Taxonomy" id="1069815"/>
    <lineage>
        <taxon>Eukaryota</taxon>
        <taxon>Metazoa</taxon>
        <taxon>Spiralia</taxon>
        <taxon>Lophotrochozoa</taxon>
        <taxon>Mollusca</taxon>
        <taxon>Bivalvia</taxon>
        <taxon>Autobranchia</taxon>
        <taxon>Heteroconchia</taxon>
        <taxon>Palaeoheterodonta</taxon>
        <taxon>Unionida</taxon>
        <taxon>Unionoidea</taxon>
        <taxon>Unionidae</taxon>
        <taxon>Unioninae</taxon>
        <taxon>Sinanodonta</taxon>
    </lineage>
</organism>
<evidence type="ECO:0000259" key="4">
    <source>
        <dbReference type="Pfam" id="PF24883"/>
    </source>
</evidence>
<keyword evidence="1" id="KW-0677">Repeat</keyword>
<reference evidence="6 7" key="1">
    <citation type="submission" date="2024-11" db="EMBL/GenBank/DDBJ databases">
        <title>Chromosome-level genome assembly of the freshwater bivalve Anodonta woodiana.</title>
        <authorList>
            <person name="Chen X."/>
        </authorList>
    </citation>
    <scope>NUCLEOTIDE SEQUENCE [LARGE SCALE GENOMIC DNA]</scope>
    <source>
        <strain evidence="6">MN2024</strain>
        <tissue evidence="6">Gills</tissue>
    </source>
</reference>
<dbReference type="SMART" id="SM00248">
    <property type="entry name" value="ANK"/>
    <property type="match status" value="8"/>
</dbReference>
<accession>A0ABD3XXN5</accession>
<keyword evidence="2 3" id="KW-0040">ANK repeat</keyword>
<dbReference type="PANTHER" id="PTHR24198:SF165">
    <property type="entry name" value="ANKYRIN REPEAT-CONTAINING PROTEIN-RELATED"/>
    <property type="match status" value="1"/>
</dbReference>
<evidence type="ECO:0000259" key="5">
    <source>
        <dbReference type="Pfam" id="PF25521"/>
    </source>
</evidence>
<sequence length="1472" mass="170042">MSHYITSHQELVGRRWLLQDITDAIFKEDFYHTGVLLVADMGFGKSALISHIVCADSDQPGAQLRAMLLAYHICRFDAFITKRVDLFIRRLAGMIANVIPQFGSVLETEHGVLSYLNSTKCNNDPVGCMDQSIVFPLSKIESSINTNQRMIVMIDGLDECEEEENNINEILDVLERTAYRFPSWIRFICTTRNIPSIIRKMGDFHVIQASANDTRNGKDIYDFLDRYLENDETIVKKLLKAWLFDERTEVITKLVGMSAGNFVYVHHALKYLKQKDSLSSETIPNSLDKIYQLNFERVYGKREDHFQWAKKVLEVLSASKAPMTRDSIFKILFSEYKNLNRDIYDKEMHYLTHFVTNTADNCIFFTHISMYHWLTDIKRMGTSYFIDTKRGHYLIGSYLFKYVKKGNKLNTTDIIDLAVHVSESKRDDLVMYFKSLAPNLFNSLSSSPSLLHELAARVNSYFATQLFLQFIKDVDRKSDDDLTPAFIAAGKGNKDTLQALLDGGANISFRRQLPKLDGSLRDAVFITKNRTFWGYGLLDIAAQHGHVDASLLLLSKNRSLADVMNEMNVKPHHLACEFGHRKVLDAFLKYDVHVADQRCLYNAACNGHTHIVRKLLNLNVKDSCVPCNGSIYWVNVDENRLQSENRTVDIMDNRLDMSISNPKRKPFDDWWTISCETALHASSRLGFTDIVQLLTAEGQNAMSCRDRAGRTPFLTAIIYNRTETVSLLYPLAHRSDKCLERELTDDEFTQLSKFEIQKLSEGKCPNGSSVVHLISRYGLHTLERDLPFHALDWEEKDNEGNQPIHIAACHSGKEMIHILYDVLHVDLFSRTPNGSSAFHQAALCRPLNLLALHASNDGRLPQLYDIMNRSILQYMYISPLPRKSNNAAYLVAMGQFVMERLFSKYDIIHVDSNGDNILHSIIGKGYFYSMINVYLTYQEEFLRLIRRRNSFNKTALDDAFYNLPNYTLVDTLLPNNLKDEEILDAFSNISDVKYLPTLSPIEMSISYFLRIVSKHSVHHEFRKYVHDAIKKSNVFLTRIFLLYMNARHVLDDRGYSPLQTFMSIGRNSLMGQIFLANTSEVFRCGMPLELSPLHQISLNMNNKFWFVDSMNMWELLNKVKPGFLEQCLDTEGYNVLHRAIEGGNYKLVQDFIGRGFKFTEKDILISSYTMLGALAKYSFQKPRFEQNKFEMFHGSYAESLNRNYDLTLLVIFLRLIEDGYLTYDHICNTSSATLSIVHLAAANGLKTSLEYINIIWGKRALSCRNIDLISPMYLSHVFQQHETIMYFQSQNVSLQFPKLKTELSLAHILFYDLENLKHETLNCLKGILMYYTLIKDVPYNGLGIFRAFRYLKELKCSILSPISVTFMKSLKNFASKSFVDFFYSFHFKLSRDINLCTHVREYKECVYIKYKRHSLVQFVKSVFAEIYNCEIQQLRSKFKSQWLSNNLKFTFLSTKTEDIVSFVFNLYSSIIR</sequence>
<dbReference type="InterPro" id="IPR056884">
    <property type="entry name" value="NPHP3-like_N"/>
</dbReference>
<evidence type="ECO:0000256" key="3">
    <source>
        <dbReference type="PROSITE-ProRule" id="PRU00023"/>
    </source>
</evidence>
<dbReference type="Pfam" id="PF24883">
    <property type="entry name" value="NPHP3_N"/>
    <property type="match status" value="1"/>
</dbReference>
<dbReference type="PANTHER" id="PTHR24198">
    <property type="entry name" value="ANKYRIN REPEAT AND PROTEIN KINASE DOMAIN-CONTAINING PROTEIN"/>
    <property type="match status" value="1"/>
</dbReference>
<protein>
    <submittedName>
        <fullName evidence="6">Uncharacterized protein</fullName>
    </submittedName>
</protein>